<evidence type="ECO:0000313" key="3">
    <source>
        <dbReference type="Proteomes" id="UP000717696"/>
    </source>
</evidence>
<feature type="chain" id="PRO_5040317958" description="Secreted protein" evidence="1">
    <location>
        <begin position="34"/>
        <end position="85"/>
    </location>
</feature>
<feature type="signal peptide" evidence="1">
    <location>
        <begin position="1"/>
        <end position="33"/>
    </location>
</feature>
<evidence type="ECO:0008006" key="4">
    <source>
        <dbReference type="Google" id="ProtNLM"/>
    </source>
</evidence>
<name>A0A9P9EYE7_9HYPO</name>
<keyword evidence="3" id="KW-1185">Reference proteome</keyword>
<reference evidence="2" key="1">
    <citation type="journal article" date="2021" name="Nat. Commun.">
        <title>Genetic determinants of endophytism in the Arabidopsis root mycobiome.</title>
        <authorList>
            <person name="Mesny F."/>
            <person name="Miyauchi S."/>
            <person name="Thiergart T."/>
            <person name="Pickel B."/>
            <person name="Atanasova L."/>
            <person name="Karlsson M."/>
            <person name="Huettel B."/>
            <person name="Barry K.W."/>
            <person name="Haridas S."/>
            <person name="Chen C."/>
            <person name="Bauer D."/>
            <person name="Andreopoulos W."/>
            <person name="Pangilinan J."/>
            <person name="LaButti K."/>
            <person name="Riley R."/>
            <person name="Lipzen A."/>
            <person name="Clum A."/>
            <person name="Drula E."/>
            <person name="Henrissat B."/>
            <person name="Kohler A."/>
            <person name="Grigoriev I.V."/>
            <person name="Martin F.M."/>
            <person name="Hacquard S."/>
        </authorList>
    </citation>
    <scope>NUCLEOTIDE SEQUENCE</scope>
    <source>
        <strain evidence="2">MPI-CAGE-AT-0021</strain>
    </source>
</reference>
<proteinExistence type="predicted"/>
<accession>A0A9P9EYE7</accession>
<sequence>MMTCSKRVRGSPPTFSLLHVLSLVMIELGPFWPYFTCPSSPSLYPIASCKRRPVTVFYPILDNCRFAMVQYGTLRPNVYPGYLIR</sequence>
<comment type="caution">
    <text evidence="2">The sequence shown here is derived from an EMBL/GenBank/DDBJ whole genome shotgun (WGS) entry which is preliminary data.</text>
</comment>
<evidence type="ECO:0000256" key="1">
    <source>
        <dbReference type="SAM" id="SignalP"/>
    </source>
</evidence>
<organism evidence="2 3">
    <name type="scientific">Dactylonectria estremocensis</name>
    <dbReference type="NCBI Taxonomy" id="1079267"/>
    <lineage>
        <taxon>Eukaryota</taxon>
        <taxon>Fungi</taxon>
        <taxon>Dikarya</taxon>
        <taxon>Ascomycota</taxon>
        <taxon>Pezizomycotina</taxon>
        <taxon>Sordariomycetes</taxon>
        <taxon>Hypocreomycetidae</taxon>
        <taxon>Hypocreales</taxon>
        <taxon>Nectriaceae</taxon>
        <taxon>Dactylonectria</taxon>
    </lineage>
</organism>
<dbReference type="Proteomes" id="UP000717696">
    <property type="component" value="Unassembled WGS sequence"/>
</dbReference>
<evidence type="ECO:0000313" key="2">
    <source>
        <dbReference type="EMBL" id="KAH7150100.1"/>
    </source>
</evidence>
<dbReference type="EMBL" id="JAGMUU010000006">
    <property type="protein sequence ID" value="KAH7150100.1"/>
    <property type="molecule type" value="Genomic_DNA"/>
</dbReference>
<dbReference type="AlphaFoldDB" id="A0A9P9EYE7"/>
<protein>
    <recommendedName>
        <fullName evidence="4">Secreted protein</fullName>
    </recommendedName>
</protein>
<gene>
    <name evidence="2" type="ORF">B0J13DRAFT_283573</name>
</gene>
<keyword evidence="1" id="KW-0732">Signal</keyword>